<evidence type="ECO:0000313" key="3">
    <source>
        <dbReference type="EMBL" id="KAF2244569.1"/>
    </source>
</evidence>
<dbReference type="RefSeq" id="XP_033679573.1">
    <property type="nucleotide sequence ID" value="XM_033835818.1"/>
</dbReference>
<dbReference type="GeneID" id="54589148"/>
<accession>A0A6A6I327</accession>
<sequence length="356" mass="41670">MSYPGPLSNDEDSAYYSESTNSDESESSITKGALKFIMRNSHAKKLQFEKVDFENVYEIEDAECKFLGNMLQPNANEEFSQYLCEHGIDPLEELRWLESHFMWRLVHWNDDEHTSKELREGLEDLVSREMLAWWLEPQDIEYFHRYVPDGVQKRCLEAALFACKEREYESTLPENNDSSRSLEREVIDAIRKGTPMESIETGIDAVLKYRQNGGKTLTSDHIIQQIYWRLANWEDELVKPREYFPQALPREKMAWILHDEIEGPHVFKGGYWELEERYNACKEAHGKLDESIRKAKVVQKRGGKLHVDINKVKRELKQAKIGMRRAGEEMTDYKKERVPNGRTCTVTGFPYVGCEI</sequence>
<proteinExistence type="predicted"/>
<feature type="coiled-coil region" evidence="1">
    <location>
        <begin position="309"/>
        <end position="336"/>
    </location>
</feature>
<dbReference type="Proteomes" id="UP000800094">
    <property type="component" value="Unassembled WGS sequence"/>
</dbReference>
<dbReference type="EMBL" id="ML987202">
    <property type="protein sequence ID" value="KAF2244569.1"/>
    <property type="molecule type" value="Genomic_DNA"/>
</dbReference>
<name>A0A6A6I327_9PLEO</name>
<evidence type="ECO:0000256" key="1">
    <source>
        <dbReference type="SAM" id="Coils"/>
    </source>
</evidence>
<evidence type="ECO:0000313" key="4">
    <source>
        <dbReference type="Proteomes" id="UP000800094"/>
    </source>
</evidence>
<protein>
    <submittedName>
        <fullName evidence="3">Uncharacterized protein</fullName>
    </submittedName>
</protein>
<evidence type="ECO:0000256" key="2">
    <source>
        <dbReference type="SAM" id="MobiDB-lite"/>
    </source>
</evidence>
<feature type="region of interest" description="Disordered" evidence="2">
    <location>
        <begin position="1"/>
        <end position="27"/>
    </location>
</feature>
<reference evidence="3" key="1">
    <citation type="journal article" date="2020" name="Stud. Mycol.">
        <title>101 Dothideomycetes genomes: a test case for predicting lifestyles and emergence of pathogens.</title>
        <authorList>
            <person name="Haridas S."/>
            <person name="Albert R."/>
            <person name="Binder M."/>
            <person name="Bloem J."/>
            <person name="Labutti K."/>
            <person name="Salamov A."/>
            <person name="Andreopoulos B."/>
            <person name="Baker S."/>
            <person name="Barry K."/>
            <person name="Bills G."/>
            <person name="Bluhm B."/>
            <person name="Cannon C."/>
            <person name="Castanera R."/>
            <person name="Culley D."/>
            <person name="Daum C."/>
            <person name="Ezra D."/>
            <person name="Gonzalez J."/>
            <person name="Henrissat B."/>
            <person name="Kuo A."/>
            <person name="Liang C."/>
            <person name="Lipzen A."/>
            <person name="Lutzoni F."/>
            <person name="Magnuson J."/>
            <person name="Mondo S."/>
            <person name="Nolan M."/>
            <person name="Ohm R."/>
            <person name="Pangilinan J."/>
            <person name="Park H.-J."/>
            <person name="Ramirez L."/>
            <person name="Alfaro M."/>
            <person name="Sun H."/>
            <person name="Tritt A."/>
            <person name="Yoshinaga Y."/>
            <person name="Zwiers L.-H."/>
            <person name="Turgeon B."/>
            <person name="Goodwin S."/>
            <person name="Spatafora J."/>
            <person name="Crous P."/>
            <person name="Grigoriev I."/>
        </authorList>
    </citation>
    <scope>NUCLEOTIDE SEQUENCE</scope>
    <source>
        <strain evidence="3">CBS 122368</strain>
    </source>
</reference>
<organism evidence="3 4">
    <name type="scientific">Trematosphaeria pertusa</name>
    <dbReference type="NCBI Taxonomy" id="390896"/>
    <lineage>
        <taxon>Eukaryota</taxon>
        <taxon>Fungi</taxon>
        <taxon>Dikarya</taxon>
        <taxon>Ascomycota</taxon>
        <taxon>Pezizomycotina</taxon>
        <taxon>Dothideomycetes</taxon>
        <taxon>Pleosporomycetidae</taxon>
        <taxon>Pleosporales</taxon>
        <taxon>Massarineae</taxon>
        <taxon>Trematosphaeriaceae</taxon>
        <taxon>Trematosphaeria</taxon>
    </lineage>
</organism>
<keyword evidence="4" id="KW-1185">Reference proteome</keyword>
<keyword evidence="1" id="KW-0175">Coiled coil</keyword>
<gene>
    <name evidence="3" type="ORF">BU26DRAFT_608141</name>
</gene>
<dbReference type="AlphaFoldDB" id="A0A6A6I327"/>